<accession>A0ABD3ZMY9</accession>
<reference evidence="1 2" key="1">
    <citation type="submission" date="2014-11" db="EMBL/GenBank/DDBJ databases">
        <title>Draft Genome Sequences of Nine Bacillus subtilis Strains that Form Spores with High Heat-Resistance.</title>
        <authorList>
            <person name="Krawcyk A.O."/>
            <person name="Berendsen E.M."/>
            <person name="de Jong A."/>
            <person name="Holsappel S."/>
            <person name="Eijlander R.T."/>
            <person name="Wells-Bennik M."/>
            <person name="Kuipers O.P."/>
        </authorList>
    </citation>
    <scope>NUCLEOTIDE SEQUENCE [LARGE SCALE GENOMIC DNA]</scope>
    <source>
        <strain evidence="1 2">B4067</strain>
    </source>
</reference>
<comment type="caution">
    <text evidence="1">The sequence shown here is derived from an EMBL/GenBank/DDBJ whole genome shotgun (WGS) entry which is preliminary data.</text>
</comment>
<organism evidence="1 2">
    <name type="scientific">Bacillus subtilis subsp. subtilis</name>
    <dbReference type="NCBI Taxonomy" id="135461"/>
    <lineage>
        <taxon>Bacteria</taxon>
        <taxon>Bacillati</taxon>
        <taxon>Bacillota</taxon>
        <taxon>Bacilli</taxon>
        <taxon>Bacillales</taxon>
        <taxon>Bacillaceae</taxon>
        <taxon>Bacillus</taxon>
    </lineage>
</organism>
<name>A0ABD3ZMY9_BACIU</name>
<protein>
    <submittedName>
        <fullName evidence="1">Uncharacterized protein</fullName>
    </submittedName>
</protein>
<evidence type="ECO:0000313" key="1">
    <source>
        <dbReference type="EMBL" id="KIL29523.1"/>
    </source>
</evidence>
<sequence length="48" mass="5462">MCWILIKQTEFRAPSIVIWSGFTSISLPLTVSRTVCITNLEPMSFLMV</sequence>
<evidence type="ECO:0000313" key="2">
    <source>
        <dbReference type="Proteomes" id="UP000031970"/>
    </source>
</evidence>
<dbReference type="Proteomes" id="UP000031970">
    <property type="component" value="Unassembled WGS sequence"/>
</dbReference>
<dbReference type="EMBL" id="JSXS01000158">
    <property type="protein sequence ID" value="KIL29523.1"/>
    <property type="molecule type" value="Genomic_DNA"/>
</dbReference>
<dbReference type="AlphaFoldDB" id="A0ABD3ZMY9"/>
<gene>
    <name evidence="1" type="ORF">B4067_3599</name>
</gene>
<proteinExistence type="predicted"/>